<feature type="transmembrane region" description="Helical" evidence="1">
    <location>
        <begin position="12"/>
        <end position="31"/>
    </location>
</feature>
<keyword evidence="1" id="KW-0812">Transmembrane</keyword>
<evidence type="ECO:0000259" key="2">
    <source>
        <dbReference type="Pfam" id="PF12706"/>
    </source>
</evidence>
<proteinExistence type="predicted"/>
<dbReference type="SUPFAM" id="SSF56281">
    <property type="entry name" value="Metallo-hydrolase/oxidoreductase"/>
    <property type="match status" value="1"/>
</dbReference>
<protein>
    <submittedName>
        <fullName evidence="3">MBL fold metallo-hydrolase</fullName>
    </submittedName>
</protein>
<dbReference type="Proteomes" id="UP000886191">
    <property type="component" value="Unassembled WGS sequence"/>
</dbReference>
<dbReference type="PANTHER" id="PTHR15032">
    <property type="entry name" value="N-ACYL-PHOSPHATIDYLETHANOLAMINE-HYDROLYZING PHOSPHOLIPASE D"/>
    <property type="match status" value="1"/>
</dbReference>
<dbReference type="AlphaFoldDB" id="A0A831QQ61"/>
<dbReference type="InterPro" id="IPR001279">
    <property type="entry name" value="Metallo-B-lactamas"/>
</dbReference>
<evidence type="ECO:0000256" key="1">
    <source>
        <dbReference type="SAM" id="Phobius"/>
    </source>
</evidence>
<organism evidence="3">
    <name type="scientific">Pricia antarctica</name>
    <dbReference type="NCBI Taxonomy" id="641691"/>
    <lineage>
        <taxon>Bacteria</taxon>
        <taxon>Pseudomonadati</taxon>
        <taxon>Bacteroidota</taxon>
        <taxon>Flavobacteriia</taxon>
        <taxon>Flavobacteriales</taxon>
        <taxon>Flavobacteriaceae</taxon>
        <taxon>Pricia</taxon>
    </lineage>
</organism>
<dbReference type="Pfam" id="PF12706">
    <property type="entry name" value="Lactamase_B_2"/>
    <property type="match status" value="1"/>
</dbReference>
<name>A0A831QQ61_9FLAO</name>
<dbReference type="GO" id="GO:0005737">
    <property type="term" value="C:cytoplasm"/>
    <property type="evidence" value="ECO:0007669"/>
    <property type="project" value="TreeGrafter"/>
</dbReference>
<comment type="caution">
    <text evidence="3">The sequence shown here is derived from an EMBL/GenBank/DDBJ whole genome shotgun (WGS) entry which is preliminary data.</text>
</comment>
<feature type="domain" description="Metallo-beta-lactamase" evidence="2">
    <location>
        <begin position="128"/>
        <end position="322"/>
    </location>
</feature>
<accession>A0A831QQ61</accession>
<dbReference type="EMBL" id="DRGL01000024">
    <property type="protein sequence ID" value="HEA20721.1"/>
    <property type="molecule type" value="Genomic_DNA"/>
</dbReference>
<keyword evidence="1" id="KW-0472">Membrane</keyword>
<evidence type="ECO:0000313" key="3">
    <source>
        <dbReference type="EMBL" id="HEA20721.1"/>
    </source>
</evidence>
<dbReference type="Gene3D" id="3.60.15.10">
    <property type="entry name" value="Ribonuclease Z/Hydroxyacylglutathione hydrolase-like"/>
    <property type="match status" value="1"/>
</dbReference>
<keyword evidence="1" id="KW-1133">Transmembrane helix</keyword>
<reference evidence="3" key="1">
    <citation type="journal article" date="2020" name="mSystems">
        <title>Genome- and Community-Level Interaction Insights into Carbon Utilization and Element Cycling Functions of Hydrothermarchaeota in Hydrothermal Sediment.</title>
        <authorList>
            <person name="Zhou Z."/>
            <person name="Liu Y."/>
            <person name="Xu W."/>
            <person name="Pan J."/>
            <person name="Luo Z.H."/>
            <person name="Li M."/>
        </authorList>
    </citation>
    <scope>NUCLEOTIDE SEQUENCE [LARGE SCALE GENOMIC DNA]</scope>
    <source>
        <strain evidence="3">HyVt-345</strain>
    </source>
</reference>
<sequence>MKTKLFKAIKKFMIISLIIVGIIVTITILFMQQDIFGQIPNGTSAEILKKSSHYKDGQFQNLSPTPALTEGHTYWEVMTDFFLKDRPRRIPADTLPSMKTDLIHLNLDENVLVWFGHSSYFMQIDGKRILVDPVFSGNASPLPGSVKSFTGTDRYAVTDLPEIDYLFISHDHYDHFDYKTLIALENKIKKVVCGLGVGSHLESWGYDAAKIIEKDWYETQELTDGFTVSVTPTRHFSGRGFVRNKTLWASYVLQTPTLKVYIGGDSGYDTHFQEIGNKFGPFDLVILENGQYDEAWHYIHMMPSEVLKAAQDLKAKRIFPVHSSKFALANHSWDEPLIQITELNKAYNLPLVTPIIGEVVNLKNPNQVFKPWWVGLN</sequence>
<dbReference type="PANTHER" id="PTHR15032:SF4">
    <property type="entry name" value="N-ACYL-PHOSPHATIDYLETHANOLAMINE-HYDROLYZING PHOSPHOLIPASE D"/>
    <property type="match status" value="1"/>
</dbReference>
<dbReference type="InterPro" id="IPR036866">
    <property type="entry name" value="RibonucZ/Hydroxyglut_hydro"/>
</dbReference>
<gene>
    <name evidence="3" type="ORF">ENH87_07360</name>
</gene>